<reference evidence="3" key="2">
    <citation type="submission" date="2020-09" db="EMBL/GenBank/DDBJ databases">
        <authorList>
            <person name="Sun Q."/>
            <person name="Zhou Y."/>
        </authorList>
    </citation>
    <scope>NUCLEOTIDE SEQUENCE</scope>
    <source>
        <strain evidence="3">CGMCC 4.7278</strain>
    </source>
</reference>
<dbReference type="EMBL" id="BMMW01000002">
    <property type="protein sequence ID" value="GGK49441.1"/>
    <property type="molecule type" value="Genomic_DNA"/>
</dbReference>
<dbReference type="InterPro" id="IPR045931">
    <property type="entry name" value="DUF6350"/>
</dbReference>
<evidence type="ECO:0000256" key="1">
    <source>
        <dbReference type="SAM" id="MobiDB-lite"/>
    </source>
</evidence>
<comment type="caution">
    <text evidence="3">The sequence shown here is derived from an EMBL/GenBank/DDBJ whole genome shotgun (WGS) entry which is preliminary data.</text>
</comment>
<feature type="transmembrane region" description="Helical" evidence="2">
    <location>
        <begin position="280"/>
        <end position="300"/>
    </location>
</feature>
<dbReference type="Pfam" id="PF19877">
    <property type="entry name" value="DUF6350"/>
    <property type="match status" value="1"/>
</dbReference>
<sequence>MSSRNAPVRERVPREATVPLGARINKLSPPPDLARSLLLVAVRPTLLSLTATIAVVLVVMLTSGTDLTNAPGAIAASWLAAHQVSVTVGATTLGLLPLVPTALVLWFAGRECARAVPERPAPIELAWLAGATVAGPFVMTAVCAAVMGDAAGVTALEVPSLPRAFAWMVLLYLATAAVAIVARAGETVCALIPVELPEWVAPGARAARRTVLRVLGCALIAAVVSFCLHLSRVGGVYSHAHGIADVLGMTVLSLLYLPNVVVATASLLAGSPIQFGVGSVGLFDVTGAGLPALPALIPVPAGPAQAWWPVLLLVPVAIGVLAGVELGRSTDDRAGAPWATLTSAGLSTVMLTVLAVLASGQLGAVGWVGPDLLVLPALLMSWLGLGGFAGMVLARRFLTRTTPGAYDFYDDEYYEDDDDYAYSPSATSEYTPGATSNESDDTSTELDAELIDDINDAPEVSVAAPGSTSPPADDIVDVEVVEADLPEGGPVTGR</sequence>
<dbReference type="AlphaFoldDB" id="A0A917QH05"/>
<feature type="transmembrane region" description="Helical" evidence="2">
    <location>
        <begin position="243"/>
        <end position="268"/>
    </location>
</feature>
<feature type="transmembrane region" description="Helical" evidence="2">
    <location>
        <begin position="45"/>
        <end position="64"/>
    </location>
</feature>
<reference evidence="3" key="1">
    <citation type="journal article" date="2014" name="Int. J. Syst. Evol. Microbiol.">
        <title>Complete genome sequence of Corynebacterium casei LMG S-19264T (=DSM 44701T), isolated from a smear-ripened cheese.</title>
        <authorList>
            <consortium name="US DOE Joint Genome Institute (JGI-PGF)"/>
            <person name="Walter F."/>
            <person name="Albersmeier A."/>
            <person name="Kalinowski J."/>
            <person name="Ruckert C."/>
        </authorList>
    </citation>
    <scope>NUCLEOTIDE SEQUENCE</scope>
    <source>
        <strain evidence="3">CGMCC 4.7278</strain>
    </source>
</reference>
<keyword evidence="2" id="KW-0472">Membrane</keyword>
<evidence type="ECO:0000313" key="4">
    <source>
        <dbReference type="Proteomes" id="UP000612956"/>
    </source>
</evidence>
<dbReference type="Proteomes" id="UP000612956">
    <property type="component" value="Unassembled WGS sequence"/>
</dbReference>
<protein>
    <submittedName>
        <fullName evidence="3">Uncharacterized protein</fullName>
    </submittedName>
</protein>
<keyword evidence="2" id="KW-1133">Transmembrane helix</keyword>
<name>A0A917QH05_9NOCA</name>
<feature type="region of interest" description="Disordered" evidence="1">
    <location>
        <begin position="425"/>
        <end position="444"/>
    </location>
</feature>
<feature type="transmembrane region" description="Helical" evidence="2">
    <location>
        <begin position="306"/>
        <end position="326"/>
    </location>
</feature>
<feature type="transmembrane region" description="Helical" evidence="2">
    <location>
        <begin position="338"/>
        <end position="360"/>
    </location>
</feature>
<feature type="transmembrane region" description="Helical" evidence="2">
    <location>
        <begin position="372"/>
        <end position="394"/>
    </location>
</feature>
<accession>A0A917QH05</accession>
<keyword evidence="4" id="KW-1185">Reference proteome</keyword>
<feature type="transmembrane region" description="Helical" evidence="2">
    <location>
        <begin position="164"/>
        <end position="182"/>
    </location>
</feature>
<dbReference type="RefSeq" id="WP_188828729.1">
    <property type="nucleotide sequence ID" value="NZ_BMMW01000002.1"/>
</dbReference>
<organism evidence="3 4">
    <name type="scientific">Nocardia camponoti</name>
    <dbReference type="NCBI Taxonomy" id="1616106"/>
    <lineage>
        <taxon>Bacteria</taxon>
        <taxon>Bacillati</taxon>
        <taxon>Actinomycetota</taxon>
        <taxon>Actinomycetes</taxon>
        <taxon>Mycobacteriales</taxon>
        <taxon>Nocardiaceae</taxon>
        <taxon>Nocardia</taxon>
    </lineage>
</organism>
<evidence type="ECO:0000313" key="3">
    <source>
        <dbReference type="EMBL" id="GGK49441.1"/>
    </source>
</evidence>
<keyword evidence="2" id="KW-0812">Transmembrane</keyword>
<proteinExistence type="predicted"/>
<feature type="compositionally biased region" description="Polar residues" evidence="1">
    <location>
        <begin position="425"/>
        <end position="437"/>
    </location>
</feature>
<evidence type="ECO:0000256" key="2">
    <source>
        <dbReference type="SAM" id="Phobius"/>
    </source>
</evidence>
<feature type="transmembrane region" description="Helical" evidence="2">
    <location>
        <begin position="127"/>
        <end position="152"/>
    </location>
</feature>
<feature type="transmembrane region" description="Helical" evidence="2">
    <location>
        <begin position="84"/>
        <end position="107"/>
    </location>
</feature>
<gene>
    <name evidence="3" type="ORF">GCM10011591_21070</name>
</gene>
<feature type="transmembrane region" description="Helical" evidence="2">
    <location>
        <begin position="211"/>
        <end position="231"/>
    </location>
</feature>